<feature type="compositionally biased region" description="Pro residues" evidence="1">
    <location>
        <begin position="105"/>
        <end position="115"/>
    </location>
</feature>
<feature type="compositionally biased region" description="Pro residues" evidence="1">
    <location>
        <begin position="38"/>
        <end position="54"/>
    </location>
</feature>
<feature type="compositionally biased region" description="Polar residues" evidence="1">
    <location>
        <begin position="182"/>
        <end position="194"/>
    </location>
</feature>
<feature type="compositionally biased region" description="Basic and acidic residues" evidence="1">
    <location>
        <begin position="219"/>
        <end position="235"/>
    </location>
</feature>
<gene>
    <name evidence="2" type="ORF">ZT1E4_G8413</name>
</gene>
<feature type="compositionally biased region" description="Polar residues" evidence="1">
    <location>
        <begin position="63"/>
        <end position="74"/>
    </location>
</feature>
<feature type="region of interest" description="Disordered" evidence="1">
    <location>
        <begin position="1"/>
        <end position="256"/>
    </location>
</feature>
<evidence type="ECO:0000256" key="1">
    <source>
        <dbReference type="SAM" id="MobiDB-lite"/>
    </source>
</evidence>
<organism evidence="2 3">
    <name type="scientific">Zymoseptoria tritici ST99CH_1E4</name>
    <dbReference type="NCBI Taxonomy" id="1276532"/>
    <lineage>
        <taxon>Eukaryota</taxon>
        <taxon>Fungi</taxon>
        <taxon>Dikarya</taxon>
        <taxon>Ascomycota</taxon>
        <taxon>Pezizomycotina</taxon>
        <taxon>Dothideomycetes</taxon>
        <taxon>Dothideomycetidae</taxon>
        <taxon>Mycosphaerellales</taxon>
        <taxon>Mycosphaerellaceae</taxon>
        <taxon>Zymoseptoria</taxon>
    </lineage>
</organism>
<sequence>MPIPPGQNPFFLTKAHDVTNAGSPQPPRNQSHQQAAFPPRPASVPPQQAAPPPRQASFPPRQTSLPPRQASFHSPQQAAPPPRQASYHPPRQASVPPRQASYHPPRQPSLPPQPYQNPGMPHSPRPSNHPQLQQPVVPYNSNFQAPNPNVRGNTPGPSPPNAHANLRWRVPKPGTPRPKPPSFNQQMARMNPNYQYAFPPPQPARQMPGKQKKRSKPNAKKDAWRAAEAASRAEWEVTGGQMGQSNRGSRRDREAERKEYVAGLNMEGSWGNKKSSCCVIM</sequence>
<dbReference type="Proteomes" id="UP000245764">
    <property type="component" value="Chromosome 8"/>
</dbReference>
<evidence type="ECO:0000313" key="3">
    <source>
        <dbReference type="Proteomes" id="UP000245764"/>
    </source>
</evidence>
<evidence type="ECO:0000313" key="2">
    <source>
        <dbReference type="EMBL" id="SMR56816.1"/>
    </source>
</evidence>
<proteinExistence type="predicted"/>
<dbReference type="AlphaFoldDB" id="A0A2H1GTB9"/>
<protein>
    <submittedName>
        <fullName evidence="2">Uncharacterized protein</fullName>
    </submittedName>
</protein>
<dbReference type="EMBL" id="LT854260">
    <property type="protein sequence ID" value="SMR56816.1"/>
    <property type="molecule type" value="Genomic_DNA"/>
</dbReference>
<name>A0A2H1GTB9_ZYMTR</name>
<feature type="compositionally biased region" description="Polar residues" evidence="1">
    <location>
        <begin position="125"/>
        <end position="152"/>
    </location>
</feature>
<reference evidence="3" key="1">
    <citation type="submission" date="2017-05" db="EMBL/GenBank/DDBJ databases">
        <authorList>
            <person name="Song R."/>
            <person name="Chenine A.L."/>
            <person name="Ruprecht R.M."/>
        </authorList>
    </citation>
    <scope>NUCLEOTIDE SEQUENCE [LARGE SCALE GENOMIC DNA]</scope>
</reference>
<accession>A0A2H1GTB9</accession>
<feature type="compositionally biased region" description="Polar residues" evidence="1">
    <location>
        <begin position="20"/>
        <end position="34"/>
    </location>
</feature>